<proteinExistence type="inferred from homology"/>
<comment type="similarity">
    <text evidence="1">Belongs to the HIBADH-related family.</text>
</comment>
<evidence type="ECO:0000313" key="7">
    <source>
        <dbReference type="EMBL" id="MQY02029.1"/>
    </source>
</evidence>
<dbReference type="GO" id="GO:0050661">
    <property type="term" value="F:NADP binding"/>
    <property type="evidence" value="ECO:0007669"/>
    <property type="project" value="InterPro"/>
</dbReference>
<keyword evidence="2 7" id="KW-0560">Oxidoreductase</keyword>
<dbReference type="EC" id="1.1.1.373" evidence="7"/>
<evidence type="ECO:0000256" key="1">
    <source>
        <dbReference type="ARBA" id="ARBA00009080"/>
    </source>
</evidence>
<feature type="domain" description="3-hydroxyisobutyrate dehydrogenase-like NAD-binding" evidence="6">
    <location>
        <begin position="168"/>
        <end position="282"/>
    </location>
</feature>
<dbReference type="SUPFAM" id="SSF48179">
    <property type="entry name" value="6-phosphogluconate dehydrogenase C-terminal domain-like"/>
    <property type="match status" value="1"/>
</dbReference>
<dbReference type="PANTHER" id="PTHR43580">
    <property type="entry name" value="OXIDOREDUCTASE GLYR1-RELATED"/>
    <property type="match status" value="1"/>
</dbReference>
<feature type="active site" evidence="4">
    <location>
        <position position="171"/>
    </location>
</feature>
<evidence type="ECO:0000259" key="6">
    <source>
        <dbReference type="Pfam" id="PF14833"/>
    </source>
</evidence>
<accession>A0A7K0BLH1</accession>
<organism evidence="7 8">
    <name type="scientific">Actinomadura macrotermitis</name>
    <dbReference type="NCBI Taxonomy" id="2585200"/>
    <lineage>
        <taxon>Bacteria</taxon>
        <taxon>Bacillati</taxon>
        <taxon>Actinomycetota</taxon>
        <taxon>Actinomycetes</taxon>
        <taxon>Streptosporangiales</taxon>
        <taxon>Thermomonosporaceae</taxon>
        <taxon>Actinomadura</taxon>
    </lineage>
</organism>
<keyword evidence="3" id="KW-0520">NAD</keyword>
<comment type="caution">
    <text evidence="7">The sequence shown here is derived from an EMBL/GenBank/DDBJ whole genome shotgun (WGS) entry which is preliminary data.</text>
</comment>
<reference evidence="7 8" key="1">
    <citation type="submission" date="2019-10" db="EMBL/GenBank/DDBJ databases">
        <title>Actinomadura rubteroloni sp. nov. and Actinomadura macrotermitis sp. nov., isolated from the gut of fungus growing-termite Macrotermes natalensis.</title>
        <authorList>
            <person name="Benndorf R."/>
            <person name="Martin K."/>
            <person name="Kuefner M."/>
            <person name="De Beer W."/>
            <person name="Kaster A.-K."/>
            <person name="Vollmers J."/>
            <person name="Poulsen M."/>
            <person name="Beemelmanns C."/>
        </authorList>
    </citation>
    <scope>NUCLEOTIDE SEQUENCE [LARGE SCALE GENOMIC DNA]</scope>
    <source>
        <strain evidence="7 8">RB68</strain>
    </source>
</reference>
<dbReference type="Pfam" id="PF03446">
    <property type="entry name" value="NAD_binding_2"/>
    <property type="match status" value="1"/>
</dbReference>
<evidence type="ECO:0000259" key="5">
    <source>
        <dbReference type="Pfam" id="PF03446"/>
    </source>
</evidence>
<dbReference type="Proteomes" id="UP000487268">
    <property type="component" value="Unassembled WGS sequence"/>
</dbReference>
<keyword evidence="8" id="KW-1185">Reference proteome</keyword>
<dbReference type="InterPro" id="IPR013328">
    <property type="entry name" value="6PGD_dom2"/>
</dbReference>
<dbReference type="InterPro" id="IPR036291">
    <property type="entry name" value="NAD(P)-bd_dom_sf"/>
</dbReference>
<dbReference type="InterPro" id="IPR051265">
    <property type="entry name" value="HIBADH-related_NP60_sf"/>
</dbReference>
<dbReference type="EMBL" id="WEGH01000001">
    <property type="protein sequence ID" value="MQY02029.1"/>
    <property type="molecule type" value="Genomic_DNA"/>
</dbReference>
<sequence>MTTVALLGTGILGTAMTPNLLKAGHAVTVWNRTRSRAEPLAAHGATVADSPAEAVRGADVVITILNDGDTVLRTMADAAPGLREGQIWAQMSTVGVAAVEPLAALAAEHGVTFVDAPVQGTKAPAEQGKLVVLAAGPQEARGPLEPVFGAVGQKTLWLGEDGAAGTASRLKLAGIAYAISLTAVIGEAVAITEGLGLDPALFAELVTGGPMDSGYLQAKMKAITTGDLAPSFTVHNAEKDTRLIAEAAAAAGIRVDMAEAARERLRRAEAQGHGGEDMAAAYFASRSEG</sequence>
<evidence type="ECO:0000256" key="3">
    <source>
        <dbReference type="ARBA" id="ARBA00023027"/>
    </source>
</evidence>
<name>A0A7K0BLH1_9ACTN</name>
<dbReference type="InterPro" id="IPR015815">
    <property type="entry name" value="HIBADH-related"/>
</dbReference>
<dbReference type="Gene3D" id="1.10.1040.10">
    <property type="entry name" value="N-(1-d-carboxylethyl)-l-norvaline Dehydrogenase, domain 2"/>
    <property type="match status" value="1"/>
</dbReference>
<dbReference type="SUPFAM" id="SSF51735">
    <property type="entry name" value="NAD(P)-binding Rossmann-fold domains"/>
    <property type="match status" value="1"/>
</dbReference>
<evidence type="ECO:0000256" key="4">
    <source>
        <dbReference type="PIRSR" id="PIRSR000103-1"/>
    </source>
</evidence>
<gene>
    <name evidence="7" type="primary">yihU</name>
    <name evidence="7" type="ORF">ACRB68_00540</name>
</gene>
<evidence type="ECO:0000313" key="8">
    <source>
        <dbReference type="Proteomes" id="UP000487268"/>
    </source>
</evidence>
<feature type="domain" description="6-phosphogluconate dehydrogenase NADP-binding" evidence="5">
    <location>
        <begin position="3"/>
        <end position="159"/>
    </location>
</feature>
<dbReference type="AlphaFoldDB" id="A0A7K0BLH1"/>
<dbReference type="GO" id="GO:0051287">
    <property type="term" value="F:NAD binding"/>
    <property type="evidence" value="ECO:0007669"/>
    <property type="project" value="InterPro"/>
</dbReference>
<dbReference type="PIRSF" id="PIRSF000103">
    <property type="entry name" value="HIBADH"/>
    <property type="match status" value="1"/>
</dbReference>
<protein>
    <submittedName>
        <fullName evidence="7">3-sulfolactaldehyde reductase</fullName>
        <ecNumber evidence="7">1.1.1.373</ecNumber>
    </submittedName>
</protein>
<dbReference type="PANTHER" id="PTHR43580:SF2">
    <property type="entry name" value="CYTOKINE-LIKE NUCLEAR FACTOR N-PAC"/>
    <property type="match status" value="1"/>
</dbReference>
<dbReference type="Gene3D" id="3.40.50.720">
    <property type="entry name" value="NAD(P)-binding Rossmann-like Domain"/>
    <property type="match status" value="1"/>
</dbReference>
<dbReference type="InterPro" id="IPR029154">
    <property type="entry name" value="HIBADH-like_NADP-bd"/>
</dbReference>
<dbReference type="Pfam" id="PF14833">
    <property type="entry name" value="NAD_binding_11"/>
    <property type="match status" value="1"/>
</dbReference>
<dbReference type="InterPro" id="IPR006115">
    <property type="entry name" value="6PGDH_NADP-bd"/>
</dbReference>
<dbReference type="InterPro" id="IPR008927">
    <property type="entry name" value="6-PGluconate_DH-like_C_sf"/>
</dbReference>
<dbReference type="GO" id="GO:0061596">
    <property type="term" value="F:3-sulfolactaldehyde reductase activity"/>
    <property type="evidence" value="ECO:0007669"/>
    <property type="project" value="UniProtKB-EC"/>
</dbReference>
<dbReference type="OrthoDB" id="3185659at2"/>
<dbReference type="RefSeq" id="WP_153530323.1">
    <property type="nucleotide sequence ID" value="NZ_WEGH01000001.1"/>
</dbReference>
<evidence type="ECO:0000256" key="2">
    <source>
        <dbReference type="ARBA" id="ARBA00023002"/>
    </source>
</evidence>